<accession>A0AAD8EN41</accession>
<dbReference type="Pfam" id="PF00505">
    <property type="entry name" value="HMG_box"/>
    <property type="match status" value="1"/>
</dbReference>
<evidence type="ECO:0000256" key="7">
    <source>
        <dbReference type="PROSITE-ProRule" id="PRU00267"/>
    </source>
</evidence>
<dbReference type="InterPro" id="IPR058607">
    <property type="entry name" value="HMG-box_Cic-like"/>
</dbReference>
<keyword evidence="1" id="KW-0678">Repressor</keyword>
<dbReference type="SUPFAM" id="SSF47095">
    <property type="entry name" value="HMG-box"/>
    <property type="match status" value="1"/>
</dbReference>
<dbReference type="GO" id="GO:0000977">
    <property type="term" value="F:RNA polymerase II transcription regulatory region sequence-specific DNA binding"/>
    <property type="evidence" value="ECO:0007669"/>
    <property type="project" value="TreeGrafter"/>
</dbReference>
<dbReference type="EMBL" id="JASPKZ010001957">
    <property type="protein sequence ID" value="KAJ9596875.1"/>
    <property type="molecule type" value="Genomic_DNA"/>
</dbReference>
<feature type="region of interest" description="Disordered" evidence="8">
    <location>
        <begin position="1146"/>
        <end position="1167"/>
    </location>
</feature>
<reference evidence="10" key="2">
    <citation type="submission" date="2023-05" db="EMBL/GenBank/DDBJ databases">
        <authorList>
            <person name="Fouks B."/>
        </authorList>
    </citation>
    <scope>NUCLEOTIDE SEQUENCE</scope>
    <source>
        <strain evidence="10">Stay&amp;Tobe</strain>
        <tissue evidence="10">Testes</tissue>
    </source>
</reference>
<evidence type="ECO:0000313" key="10">
    <source>
        <dbReference type="EMBL" id="KAJ9596875.1"/>
    </source>
</evidence>
<feature type="region of interest" description="Disordered" evidence="8">
    <location>
        <begin position="505"/>
        <end position="571"/>
    </location>
</feature>
<keyword evidence="2" id="KW-0597">Phosphoprotein</keyword>
<dbReference type="InterPro" id="IPR058606">
    <property type="entry name" value="HTH_Cic_C"/>
</dbReference>
<dbReference type="SMART" id="SM00398">
    <property type="entry name" value="HMG"/>
    <property type="match status" value="1"/>
</dbReference>
<dbReference type="InterPro" id="IPR009071">
    <property type="entry name" value="HMG_box_dom"/>
</dbReference>
<feature type="non-terminal residue" evidence="10">
    <location>
        <position position="1270"/>
    </location>
</feature>
<feature type="compositionally biased region" description="Low complexity" evidence="8">
    <location>
        <begin position="786"/>
        <end position="797"/>
    </location>
</feature>
<sequence>MQSPITVGSRQNVFMPITSPAAPNQVHLPGTTTVRTNTLVSPSNNKWKQQTSPVPPQFMVSSYHQQHVIRPELVRPGQVVQPSPPNLPPVTSHPSGMATSVIRISPNPARGGPLSTSTISTSQHQQHTSWRVEIVTSVSQQQQQQQQQQQHQQSLILQQALTSTQEVNSSSHHVEAHPQQHIRLLKPPQQQHPNLTFMQMPKNEAMDCSSVPPPEKKFVVIKSEMDPDKFPATAVMSSASVLHQAETAKSEQAPQPLTNNGPSTPTTVLHPNNVFQPVIVNPTQLLPVLPVAQKRPETREKNGVLAINTSQSLSVYPWSSLVPLLAATQCSTTPPPTSPSTPHSAPPVSGNGVNNSVMETRHSDDMDPPSIEGDNIDLQAGDEDDDVFEPECPAETGGLDAAAVAAGKRRTQSLSALQSSKEPQSPQKVKDRIRRPMNAFMIFSKRHRALVHQRHPNQDNRTVSKILGEWWYALGPEEKQKYHELASEVKEAHFKAHPDWKWCSKDRRKSSTSSCKGEPRGKLGSVDESSEGGPSQVLGSEAGPSSSQSPGPTEAQSQPNDNNMQHTPGAYGDEAQCKMEVICEDPPAEIDLKCKEKVNDSDSESQSDLEPLIENKAFPQQRFSPVSGIKTSTGEVTCRPKPIKPASRLASCSLEAGSKFHHGSGEKTGSVHYPYHSPVNPMGISGFQPTIGGAFKTMPVSPKIVKSSSEQQLPPPVSQVTTKISETEHRMTNASTAIIATQGNHNSTENGRHWMKTSATSMSSDLLTHSQTNSIAKPTTVTILQQQPISSQQQQQQKFEHQQQHVNRSMPAPQGHSASTSSSSSSYQTQPLTLFLSPTTLTTSAATLVDQTQNSDASGQNISVHQSAPIQLVHSKPMDPPTVIVSKPYSVAQATGTQAISYSHSTRPRFNTLLLYNGSDSFSSAEKTMSNKVKLSPLPEASKRRLATRKRRAEKSIATLAGVTFHDHNMEASPRNPRPPSPPHTESYTRKASPSFWLLLAQLGRAPLQRRQSMAVSTCVINSTVSREDNSQQQLTVPSSPSTRKSFFKKNVEDGMDRVLETVNFEKKFSSLPEFNPQECQSPSAISVPSSPRIAFQNYRKKPQRPPNGEEEPESADAQAQKSAKLIGNTFFGPDFNLEAFRDVNETGEASSPRTPKTPGGKDQEKGHRRMLEQRRQLVMQLFHEYGFFPSSQATSSFQAAHVEIFPSKSSLQLKIREVRQKLMAQSNLTPVTPSGLASPMASGTDSAATTPVTMVADTVVLCFKKHRSM</sequence>
<keyword evidence="11" id="KW-1185">Reference proteome</keyword>
<dbReference type="FunFam" id="1.10.30.10:FF:000010">
    <property type="entry name" value="Capicua transcriptional repressor b"/>
    <property type="match status" value="1"/>
</dbReference>
<dbReference type="CDD" id="cd21990">
    <property type="entry name" value="HMG-box_CIC-like"/>
    <property type="match status" value="1"/>
</dbReference>
<keyword evidence="3" id="KW-0805">Transcription regulation</keyword>
<evidence type="ECO:0000256" key="5">
    <source>
        <dbReference type="ARBA" id="ARBA00023163"/>
    </source>
</evidence>
<keyword evidence="6 7" id="KW-0539">Nucleus</keyword>
<proteinExistence type="predicted"/>
<name>A0AAD8EN41_DIPPU</name>
<dbReference type="PANTHER" id="PTHR13059:SF13">
    <property type="entry name" value="PROTEIN CAPICUA HOMOLOG"/>
    <property type="match status" value="1"/>
</dbReference>
<dbReference type="InterPro" id="IPR036910">
    <property type="entry name" value="HMG_box_dom_sf"/>
</dbReference>
<gene>
    <name evidence="10" type="ORF">L9F63_012131</name>
</gene>
<feature type="compositionally biased region" description="Low complexity" evidence="8">
    <location>
        <begin position="817"/>
        <end position="829"/>
    </location>
</feature>
<organism evidence="10 11">
    <name type="scientific">Diploptera punctata</name>
    <name type="common">Pacific beetle cockroach</name>
    <dbReference type="NCBI Taxonomy" id="6984"/>
    <lineage>
        <taxon>Eukaryota</taxon>
        <taxon>Metazoa</taxon>
        <taxon>Ecdysozoa</taxon>
        <taxon>Arthropoda</taxon>
        <taxon>Hexapoda</taxon>
        <taxon>Insecta</taxon>
        <taxon>Pterygota</taxon>
        <taxon>Neoptera</taxon>
        <taxon>Polyneoptera</taxon>
        <taxon>Dictyoptera</taxon>
        <taxon>Blattodea</taxon>
        <taxon>Blaberoidea</taxon>
        <taxon>Blaberidae</taxon>
        <taxon>Diplopterinae</taxon>
        <taxon>Diploptera</taxon>
    </lineage>
</organism>
<evidence type="ECO:0000313" key="11">
    <source>
        <dbReference type="Proteomes" id="UP001233999"/>
    </source>
</evidence>
<reference evidence="10" key="1">
    <citation type="journal article" date="2023" name="IScience">
        <title>Live-bearing cockroach genome reveals convergent evolutionary mechanisms linked to viviparity in insects and beyond.</title>
        <authorList>
            <person name="Fouks B."/>
            <person name="Harrison M.C."/>
            <person name="Mikhailova A.A."/>
            <person name="Marchal E."/>
            <person name="English S."/>
            <person name="Carruthers M."/>
            <person name="Jennings E.C."/>
            <person name="Chiamaka E.L."/>
            <person name="Frigard R.A."/>
            <person name="Pippel M."/>
            <person name="Attardo G.M."/>
            <person name="Benoit J.B."/>
            <person name="Bornberg-Bauer E."/>
            <person name="Tobe S.S."/>
        </authorList>
    </citation>
    <scope>NUCLEOTIDE SEQUENCE</scope>
    <source>
        <strain evidence="10">Stay&amp;Tobe</strain>
    </source>
</reference>
<feature type="compositionally biased region" description="Polar residues" evidence="8">
    <location>
        <begin position="543"/>
        <end position="566"/>
    </location>
</feature>
<evidence type="ECO:0000256" key="6">
    <source>
        <dbReference type="ARBA" id="ARBA00023242"/>
    </source>
</evidence>
<feature type="region of interest" description="Disordered" evidence="8">
    <location>
        <begin position="329"/>
        <end position="430"/>
    </location>
</feature>
<keyword evidence="5" id="KW-0804">Transcription</keyword>
<evidence type="ECO:0000259" key="9">
    <source>
        <dbReference type="PROSITE" id="PS50118"/>
    </source>
</evidence>
<dbReference type="PROSITE" id="PS50118">
    <property type="entry name" value="HMG_BOX_2"/>
    <property type="match status" value="1"/>
</dbReference>
<feature type="compositionally biased region" description="Polar residues" evidence="8">
    <location>
        <begin position="412"/>
        <end position="427"/>
    </location>
</feature>
<dbReference type="Pfam" id="PF25981">
    <property type="entry name" value="HTH_Cic_C"/>
    <property type="match status" value="1"/>
</dbReference>
<evidence type="ECO:0000256" key="2">
    <source>
        <dbReference type="ARBA" id="ARBA00022553"/>
    </source>
</evidence>
<evidence type="ECO:0000256" key="4">
    <source>
        <dbReference type="ARBA" id="ARBA00023125"/>
    </source>
</evidence>
<feature type="domain" description="HMG box" evidence="9">
    <location>
        <begin position="433"/>
        <end position="501"/>
    </location>
</feature>
<feature type="compositionally biased region" description="Acidic residues" evidence="8">
    <location>
        <begin position="380"/>
        <end position="389"/>
    </location>
</feature>
<evidence type="ECO:0000256" key="3">
    <source>
        <dbReference type="ARBA" id="ARBA00023015"/>
    </source>
</evidence>
<protein>
    <recommendedName>
        <fullName evidence="9">HMG box domain-containing protein</fullName>
    </recommendedName>
</protein>
<dbReference type="Gene3D" id="1.10.30.10">
    <property type="entry name" value="High mobility group box domain"/>
    <property type="match status" value="1"/>
</dbReference>
<feature type="region of interest" description="Disordered" evidence="8">
    <location>
        <begin position="1073"/>
        <end position="1122"/>
    </location>
</feature>
<dbReference type="Proteomes" id="UP001233999">
    <property type="component" value="Unassembled WGS sequence"/>
</dbReference>
<comment type="caution">
    <text evidence="10">The sequence shown here is derived from an EMBL/GenBank/DDBJ whole genome shotgun (WGS) entry which is preliminary data.</text>
</comment>
<dbReference type="GO" id="GO:0005634">
    <property type="term" value="C:nucleus"/>
    <property type="evidence" value="ECO:0007669"/>
    <property type="project" value="UniProtKB-UniRule"/>
</dbReference>
<feature type="DNA-binding region" description="HMG box" evidence="7">
    <location>
        <begin position="433"/>
        <end position="501"/>
    </location>
</feature>
<dbReference type="InterPro" id="IPR052412">
    <property type="entry name" value="CC-Dev_Transcription_Reg"/>
</dbReference>
<feature type="compositionally biased region" description="Polar residues" evidence="8">
    <location>
        <begin position="1025"/>
        <end position="1045"/>
    </location>
</feature>
<evidence type="ECO:0000256" key="1">
    <source>
        <dbReference type="ARBA" id="ARBA00022491"/>
    </source>
</evidence>
<feature type="region of interest" description="Disordered" evidence="8">
    <location>
        <begin position="1025"/>
        <end position="1046"/>
    </location>
</feature>
<dbReference type="GO" id="GO:0000981">
    <property type="term" value="F:DNA-binding transcription factor activity, RNA polymerase II-specific"/>
    <property type="evidence" value="ECO:0007669"/>
    <property type="project" value="TreeGrafter"/>
</dbReference>
<keyword evidence="4 7" id="KW-0238">DNA-binding</keyword>
<dbReference type="AlphaFoldDB" id="A0AAD8EN41"/>
<dbReference type="PANTHER" id="PTHR13059">
    <property type="entry name" value="HMG-BOX TRANSCRIPTION FACTOR BBX"/>
    <property type="match status" value="1"/>
</dbReference>
<feature type="region of interest" description="Disordered" evidence="8">
    <location>
        <begin position="966"/>
        <end position="989"/>
    </location>
</feature>
<feature type="region of interest" description="Disordered" evidence="8">
    <location>
        <begin position="786"/>
        <end position="829"/>
    </location>
</feature>
<evidence type="ECO:0000256" key="8">
    <source>
        <dbReference type="SAM" id="MobiDB-lite"/>
    </source>
</evidence>
<feature type="compositionally biased region" description="Polar residues" evidence="8">
    <location>
        <begin position="1078"/>
        <end position="1090"/>
    </location>
</feature>